<keyword evidence="8" id="KW-1015">Disulfide bond</keyword>
<feature type="chain" id="PRO_5027055917" description="trypsin" evidence="13">
    <location>
        <begin position="17"/>
        <end position="591"/>
    </location>
</feature>
<dbReference type="InterPro" id="IPR001254">
    <property type="entry name" value="Trypsin_dom"/>
</dbReference>
<evidence type="ECO:0000256" key="7">
    <source>
        <dbReference type="ARBA" id="ARBA00023145"/>
    </source>
</evidence>
<dbReference type="PROSITE" id="PS50240">
    <property type="entry name" value="TRYPSIN_DOM"/>
    <property type="match status" value="2"/>
</dbReference>
<keyword evidence="4 13" id="KW-0732">Signal</keyword>
<comment type="catalytic activity">
    <reaction evidence="10">
        <text>Preferential cleavage: Arg-|-Xaa, Lys-|-Xaa.</text>
        <dbReference type="EC" id="3.4.21.4"/>
    </reaction>
</comment>
<keyword evidence="2" id="KW-0964">Secreted</keyword>
<accession>A0A6J2U0T7</accession>
<gene>
    <name evidence="16" type="primary">LOC115628948</name>
</gene>
<dbReference type="PROSITE" id="PS00135">
    <property type="entry name" value="TRYPSIN_SER"/>
    <property type="match status" value="2"/>
</dbReference>
<evidence type="ECO:0000313" key="16">
    <source>
        <dbReference type="RefSeq" id="XP_030381083.1"/>
    </source>
</evidence>
<dbReference type="RefSeq" id="XP_030381083.1">
    <property type="nucleotide sequence ID" value="XM_030525223.1"/>
</dbReference>
<dbReference type="Proteomes" id="UP000504634">
    <property type="component" value="Unplaced"/>
</dbReference>
<evidence type="ECO:0000256" key="3">
    <source>
        <dbReference type="ARBA" id="ARBA00022670"/>
    </source>
</evidence>
<dbReference type="InterPro" id="IPR033116">
    <property type="entry name" value="TRYPSIN_SER"/>
</dbReference>
<dbReference type="InterPro" id="IPR050430">
    <property type="entry name" value="Peptidase_S1"/>
</dbReference>
<feature type="domain" description="Peptidase S1" evidence="14">
    <location>
        <begin position="314"/>
        <end position="552"/>
    </location>
</feature>
<sequence>MLTFLLFLLLVSSVRTANKSNIIPEERIIGGAPVSVIPYQASLRLLSYDNVLFGSGHICGGSLISQRVVVSAAHCVLVSESTPMVFRSASEFRLVLGSVSLYVRTPYVYNVIKVVYNANFDITTMQNDVSLFFMNGLVPLSSTVVYPIALNTIQEPSGTKCEVTGWGSTYVGGPVSSVLMGVEVPIVSNAQCAAIYSNTYPGMLCAGNVQNGGVDACQGDSGGPLACNGLLAGIVSWGYQCALPGYPGVYTNVSDFVGWIQQNNATFNYSYYLNTGIALQWHWLLLLLSVLAYWDVATSVSPLANNTVKGETRVVGGTAIQIDDAPFQVSVRLAKNEKDRYGSGHICGGVVISQRLVVTAAHCFFDSKDQYRKASDFVLVVASSYVWTKDPNAQVYNVQQMIIHSGYQQGKLVNDIGLLFINGYLPWNSAKVRALALNTQPISAGTSCAVTGWGVTNTATESTSNVLYSGAVQIIGQATCEQSYGPLPQSQVCAGILAGGVDSCQGDSGGPLQCEDKLVGVVSWGNGCAQPNFPGVYTNVSFYHGWIVQQNSSLNYSYYSNGAPWKATTAGLGLYGLGYAMLSIFVVGSRF</sequence>
<dbReference type="GO" id="GO:0006508">
    <property type="term" value="P:proteolysis"/>
    <property type="evidence" value="ECO:0007669"/>
    <property type="project" value="UniProtKB-KW"/>
</dbReference>
<dbReference type="Pfam" id="PF00089">
    <property type="entry name" value="Trypsin"/>
    <property type="match status" value="2"/>
</dbReference>
<protein>
    <recommendedName>
        <fullName evidence="11">trypsin</fullName>
        <ecNumber evidence="11">3.4.21.4</ecNumber>
    </recommendedName>
</protein>
<evidence type="ECO:0000256" key="10">
    <source>
        <dbReference type="ARBA" id="ARBA00036320"/>
    </source>
</evidence>
<dbReference type="EC" id="3.4.21.4" evidence="11"/>
<name>A0A6J2U0T7_DROLE</name>
<dbReference type="GeneID" id="115628948"/>
<comment type="subcellular location">
    <subcellularLocation>
        <location evidence="1">Secreted</location>
        <location evidence="1">Extracellular space</location>
    </subcellularLocation>
</comment>
<dbReference type="SUPFAM" id="SSF50494">
    <property type="entry name" value="Trypsin-like serine proteases"/>
    <property type="match status" value="2"/>
</dbReference>
<evidence type="ECO:0000256" key="8">
    <source>
        <dbReference type="ARBA" id="ARBA00023157"/>
    </source>
</evidence>
<dbReference type="Gene3D" id="2.40.10.10">
    <property type="entry name" value="Trypsin-like serine proteases"/>
    <property type="match status" value="2"/>
</dbReference>
<evidence type="ECO:0000313" key="15">
    <source>
        <dbReference type="Proteomes" id="UP000504634"/>
    </source>
</evidence>
<dbReference type="CDD" id="cd00190">
    <property type="entry name" value="Tryp_SPc"/>
    <property type="match status" value="2"/>
</dbReference>
<dbReference type="PANTHER" id="PTHR24276">
    <property type="entry name" value="POLYSERASE-RELATED"/>
    <property type="match status" value="1"/>
</dbReference>
<dbReference type="PANTHER" id="PTHR24276:SF91">
    <property type="entry name" value="AT26814P-RELATED"/>
    <property type="match status" value="1"/>
</dbReference>
<evidence type="ECO:0000256" key="5">
    <source>
        <dbReference type="ARBA" id="ARBA00022801"/>
    </source>
</evidence>
<dbReference type="PROSITE" id="PS00134">
    <property type="entry name" value="TRYPSIN_HIS"/>
    <property type="match status" value="2"/>
</dbReference>
<dbReference type="SMART" id="SM00020">
    <property type="entry name" value="Tryp_SPc"/>
    <property type="match status" value="2"/>
</dbReference>
<keyword evidence="3 12" id="KW-0645">Protease</keyword>
<proteinExistence type="inferred from homology"/>
<dbReference type="GO" id="GO:0004252">
    <property type="term" value="F:serine-type endopeptidase activity"/>
    <property type="evidence" value="ECO:0007669"/>
    <property type="project" value="UniProtKB-EC"/>
</dbReference>
<evidence type="ECO:0000256" key="6">
    <source>
        <dbReference type="ARBA" id="ARBA00022825"/>
    </source>
</evidence>
<dbReference type="GO" id="GO:0005576">
    <property type="term" value="C:extracellular region"/>
    <property type="evidence" value="ECO:0007669"/>
    <property type="project" value="UniProtKB-SubCell"/>
</dbReference>
<reference evidence="16" key="1">
    <citation type="submission" date="2025-08" db="UniProtKB">
        <authorList>
            <consortium name="RefSeq"/>
        </authorList>
    </citation>
    <scope>IDENTIFICATION</scope>
    <source>
        <strain evidence="16">11010-0011.00</strain>
        <tissue evidence="16">Whole body</tissue>
    </source>
</reference>
<dbReference type="FunFam" id="2.40.10.10:FF:000002">
    <property type="entry name" value="Transmembrane protease serine"/>
    <property type="match status" value="2"/>
</dbReference>
<dbReference type="AlphaFoldDB" id="A0A6J2U0T7"/>
<dbReference type="InterPro" id="IPR043504">
    <property type="entry name" value="Peptidase_S1_PA_chymotrypsin"/>
</dbReference>
<evidence type="ECO:0000256" key="11">
    <source>
        <dbReference type="ARBA" id="ARBA00038868"/>
    </source>
</evidence>
<evidence type="ECO:0000256" key="4">
    <source>
        <dbReference type="ARBA" id="ARBA00022729"/>
    </source>
</evidence>
<feature type="domain" description="Peptidase S1" evidence="14">
    <location>
        <begin position="28"/>
        <end position="265"/>
    </location>
</feature>
<evidence type="ECO:0000256" key="12">
    <source>
        <dbReference type="RuleBase" id="RU363034"/>
    </source>
</evidence>
<dbReference type="InterPro" id="IPR018114">
    <property type="entry name" value="TRYPSIN_HIS"/>
</dbReference>
<comment type="similarity">
    <text evidence="9">Belongs to the peptidase S1 family. CLIP subfamily.</text>
</comment>
<dbReference type="InterPro" id="IPR009003">
    <property type="entry name" value="Peptidase_S1_PA"/>
</dbReference>
<dbReference type="InterPro" id="IPR001314">
    <property type="entry name" value="Peptidase_S1A"/>
</dbReference>
<organism evidence="15 16">
    <name type="scientific">Drosophila lebanonensis</name>
    <name type="common">Fruit fly</name>
    <name type="synonym">Scaptodrosophila lebanonensis</name>
    <dbReference type="NCBI Taxonomy" id="7225"/>
    <lineage>
        <taxon>Eukaryota</taxon>
        <taxon>Metazoa</taxon>
        <taxon>Ecdysozoa</taxon>
        <taxon>Arthropoda</taxon>
        <taxon>Hexapoda</taxon>
        <taxon>Insecta</taxon>
        <taxon>Pterygota</taxon>
        <taxon>Neoptera</taxon>
        <taxon>Endopterygota</taxon>
        <taxon>Diptera</taxon>
        <taxon>Brachycera</taxon>
        <taxon>Muscomorpha</taxon>
        <taxon>Ephydroidea</taxon>
        <taxon>Drosophilidae</taxon>
        <taxon>Scaptodrosophila</taxon>
    </lineage>
</organism>
<evidence type="ECO:0000256" key="9">
    <source>
        <dbReference type="ARBA" id="ARBA00024195"/>
    </source>
</evidence>
<evidence type="ECO:0000256" key="13">
    <source>
        <dbReference type="SAM" id="SignalP"/>
    </source>
</evidence>
<keyword evidence="6 12" id="KW-0720">Serine protease</keyword>
<evidence type="ECO:0000256" key="2">
    <source>
        <dbReference type="ARBA" id="ARBA00022525"/>
    </source>
</evidence>
<dbReference type="FunFam" id="2.40.10.10:FF:000068">
    <property type="entry name" value="transmembrane protease serine 2"/>
    <property type="match status" value="1"/>
</dbReference>
<feature type="signal peptide" evidence="13">
    <location>
        <begin position="1"/>
        <end position="16"/>
    </location>
</feature>
<dbReference type="OrthoDB" id="10059102at2759"/>
<evidence type="ECO:0000256" key="1">
    <source>
        <dbReference type="ARBA" id="ARBA00004239"/>
    </source>
</evidence>
<keyword evidence="5 12" id="KW-0378">Hydrolase</keyword>
<dbReference type="PRINTS" id="PR00722">
    <property type="entry name" value="CHYMOTRYPSIN"/>
</dbReference>
<keyword evidence="15" id="KW-1185">Reference proteome</keyword>
<evidence type="ECO:0000259" key="14">
    <source>
        <dbReference type="PROSITE" id="PS50240"/>
    </source>
</evidence>
<keyword evidence="7" id="KW-0865">Zymogen</keyword>